<comment type="subcellular location">
    <subcellularLocation>
        <location evidence="2">Cell membrane</location>
        <topology evidence="2">Multi-pass membrane protein</topology>
    </subcellularLocation>
</comment>
<evidence type="ECO:0000256" key="10">
    <source>
        <dbReference type="ARBA" id="ARBA00022679"/>
    </source>
</evidence>
<dbReference type="GO" id="GO:0016024">
    <property type="term" value="P:CDP-diacylglycerol biosynthetic process"/>
    <property type="evidence" value="ECO:0007669"/>
    <property type="project" value="UniProtKB-UniPathway"/>
</dbReference>
<gene>
    <name evidence="20" type="ORF">H6X83_06970</name>
</gene>
<keyword evidence="10 18" id="KW-0808">Transferase</keyword>
<evidence type="ECO:0000256" key="1">
    <source>
        <dbReference type="ARBA" id="ARBA00001698"/>
    </source>
</evidence>
<accession>A0A7G9WL90</accession>
<evidence type="ECO:0000256" key="16">
    <source>
        <dbReference type="ARBA" id="ARBA00023209"/>
    </source>
</evidence>
<feature type="transmembrane region" description="Helical" evidence="19">
    <location>
        <begin position="255"/>
        <end position="273"/>
    </location>
</feature>
<evidence type="ECO:0000256" key="14">
    <source>
        <dbReference type="ARBA" id="ARBA00023098"/>
    </source>
</evidence>
<evidence type="ECO:0000256" key="2">
    <source>
        <dbReference type="ARBA" id="ARBA00004651"/>
    </source>
</evidence>
<dbReference type="EC" id="2.7.7.41" evidence="6 18"/>
<protein>
    <recommendedName>
        <fullName evidence="7 18">Phosphatidate cytidylyltransferase</fullName>
        <ecNumber evidence="6 18">2.7.7.41</ecNumber>
    </recommendedName>
</protein>
<keyword evidence="21" id="KW-1185">Reference proteome</keyword>
<feature type="transmembrane region" description="Helical" evidence="19">
    <location>
        <begin position="80"/>
        <end position="97"/>
    </location>
</feature>
<dbReference type="PROSITE" id="PS01315">
    <property type="entry name" value="CDS"/>
    <property type="match status" value="1"/>
</dbReference>
<feature type="transmembrane region" description="Helical" evidence="19">
    <location>
        <begin position="104"/>
        <end position="123"/>
    </location>
</feature>
<comment type="similarity">
    <text evidence="5 18">Belongs to the CDS family.</text>
</comment>
<evidence type="ECO:0000313" key="21">
    <source>
        <dbReference type="Proteomes" id="UP000516046"/>
    </source>
</evidence>
<comment type="catalytic activity">
    <reaction evidence="1 18">
        <text>a 1,2-diacyl-sn-glycero-3-phosphate + CTP + H(+) = a CDP-1,2-diacyl-sn-glycerol + diphosphate</text>
        <dbReference type="Rhea" id="RHEA:16229"/>
        <dbReference type="ChEBI" id="CHEBI:15378"/>
        <dbReference type="ChEBI" id="CHEBI:33019"/>
        <dbReference type="ChEBI" id="CHEBI:37563"/>
        <dbReference type="ChEBI" id="CHEBI:58332"/>
        <dbReference type="ChEBI" id="CHEBI:58608"/>
        <dbReference type="EC" id="2.7.7.41"/>
    </reaction>
</comment>
<dbReference type="PANTHER" id="PTHR46382:SF1">
    <property type="entry name" value="PHOSPHATIDATE CYTIDYLYLTRANSFERASE"/>
    <property type="match status" value="1"/>
</dbReference>
<keyword evidence="13 19" id="KW-1133">Transmembrane helix</keyword>
<proteinExistence type="inferred from homology"/>
<evidence type="ECO:0000256" key="12">
    <source>
        <dbReference type="ARBA" id="ARBA00022695"/>
    </source>
</evidence>
<dbReference type="PANTHER" id="PTHR46382">
    <property type="entry name" value="PHOSPHATIDATE CYTIDYLYLTRANSFERASE"/>
    <property type="match status" value="1"/>
</dbReference>
<keyword evidence="14" id="KW-0443">Lipid metabolism</keyword>
<evidence type="ECO:0000256" key="4">
    <source>
        <dbReference type="ARBA" id="ARBA00005189"/>
    </source>
</evidence>
<reference evidence="20 21" key="1">
    <citation type="submission" date="2020-08" db="EMBL/GenBank/DDBJ databases">
        <authorList>
            <person name="Ren C."/>
            <person name="Gu Y."/>
            <person name="Xu Y."/>
        </authorList>
    </citation>
    <scope>NUCLEOTIDE SEQUENCE [LARGE SCALE GENOMIC DNA]</scope>
    <source>
        <strain evidence="20 21">LBM18003</strain>
    </source>
</reference>
<sequence>MKERLTSALAILILMAAVVLCNARFPAALNIVIAMISVMAVWEITAALQMTRQIALMVPSMILAAVLPFLTGLFAQGMGLFIYTVVLFSAMILYHSVITFREVAIIYSMSLLIPTALQALVLLRDFGSSHGMFHVIVAIFSAWVADAGAYIFGSLFGKHKLCPNISPKKTVEGAIGGIVADILIMLLFGLIFQDFYWNKTVHVNFFVLAAIGLFGALLSMLGDLSFSIIKRSCHIKDFSELIPGHGGILDRFDSVIFVAPFVCLFVRIFPMVYA</sequence>
<keyword evidence="15 19" id="KW-0472">Membrane</keyword>
<evidence type="ECO:0000256" key="17">
    <source>
        <dbReference type="ARBA" id="ARBA00023264"/>
    </source>
</evidence>
<keyword evidence="11 18" id="KW-0812">Transmembrane</keyword>
<evidence type="ECO:0000256" key="3">
    <source>
        <dbReference type="ARBA" id="ARBA00005119"/>
    </source>
</evidence>
<evidence type="ECO:0000313" key="20">
    <source>
        <dbReference type="EMBL" id="QNO19452.1"/>
    </source>
</evidence>
<feature type="transmembrane region" description="Helical" evidence="19">
    <location>
        <begin position="135"/>
        <end position="153"/>
    </location>
</feature>
<evidence type="ECO:0000256" key="11">
    <source>
        <dbReference type="ARBA" id="ARBA00022692"/>
    </source>
</evidence>
<dbReference type="GO" id="GO:0004605">
    <property type="term" value="F:phosphatidate cytidylyltransferase activity"/>
    <property type="evidence" value="ECO:0007669"/>
    <property type="project" value="UniProtKB-EC"/>
</dbReference>
<evidence type="ECO:0000256" key="9">
    <source>
        <dbReference type="ARBA" id="ARBA00022516"/>
    </source>
</evidence>
<keyword evidence="16" id="KW-0594">Phospholipid biosynthesis</keyword>
<feature type="transmembrane region" description="Helical" evidence="19">
    <location>
        <begin position="31"/>
        <end position="48"/>
    </location>
</feature>
<dbReference type="AlphaFoldDB" id="A0A7G9WL90"/>
<evidence type="ECO:0000256" key="18">
    <source>
        <dbReference type="RuleBase" id="RU003938"/>
    </source>
</evidence>
<comment type="pathway">
    <text evidence="3 18">Phospholipid metabolism; CDP-diacylglycerol biosynthesis; CDP-diacylglycerol from sn-glycerol 3-phosphate: step 3/3.</text>
</comment>
<evidence type="ECO:0000256" key="8">
    <source>
        <dbReference type="ARBA" id="ARBA00022475"/>
    </source>
</evidence>
<evidence type="ECO:0000256" key="13">
    <source>
        <dbReference type="ARBA" id="ARBA00022989"/>
    </source>
</evidence>
<name>A0A7G9WL90_9FIRM</name>
<keyword evidence="8" id="KW-1003">Cell membrane</keyword>
<evidence type="ECO:0000256" key="19">
    <source>
        <dbReference type="SAM" id="Phobius"/>
    </source>
</evidence>
<dbReference type="InterPro" id="IPR000374">
    <property type="entry name" value="PC_trans"/>
</dbReference>
<dbReference type="KEGG" id="caml:H6X83_06970"/>
<dbReference type="Proteomes" id="UP000516046">
    <property type="component" value="Chromosome"/>
</dbReference>
<evidence type="ECO:0000256" key="15">
    <source>
        <dbReference type="ARBA" id="ARBA00023136"/>
    </source>
</evidence>
<dbReference type="GO" id="GO:0005886">
    <property type="term" value="C:plasma membrane"/>
    <property type="evidence" value="ECO:0007669"/>
    <property type="project" value="UniProtKB-SubCell"/>
</dbReference>
<keyword evidence="9" id="KW-0444">Lipid biosynthesis</keyword>
<dbReference type="Pfam" id="PF01148">
    <property type="entry name" value="CTP_transf_1"/>
    <property type="match status" value="1"/>
</dbReference>
<comment type="pathway">
    <text evidence="4">Lipid metabolism.</text>
</comment>
<evidence type="ECO:0000256" key="6">
    <source>
        <dbReference type="ARBA" id="ARBA00012487"/>
    </source>
</evidence>
<keyword evidence="17" id="KW-1208">Phospholipid metabolism</keyword>
<evidence type="ECO:0000256" key="5">
    <source>
        <dbReference type="ARBA" id="ARBA00010185"/>
    </source>
</evidence>
<feature type="transmembrane region" description="Helical" evidence="19">
    <location>
        <begin position="205"/>
        <end position="226"/>
    </location>
</feature>
<dbReference type="EMBL" id="CP060696">
    <property type="protein sequence ID" value="QNO19452.1"/>
    <property type="molecule type" value="Genomic_DNA"/>
</dbReference>
<dbReference type="UniPathway" id="UPA00557">
    <property type="reaction ID" value="UER00614"/>
</dbReference>
<feature type="transmembrane region" description="Helical" evidence="19">
    <location>
        <begin position="174"/>
        <end position="193"/>
    </location>
</feature>
<feature type="transmembrane region" description="Helical" evidence="19">
    <location>
        <begin position="55"/>
        <end position="74"/>
    </location>
</feature>
<evidence type="ECO:0000256" key="7">
    <source>
        <dbReference type="ARBA" id="ARBA00019373"/>
    </source>
</evidence>
<organism evidence="20 21">
    <name type="scientific">Caproicibacterium amylolyticum</name>
    <dbReference type="NCBI Taxonomy" id="2766537"/>
    <lineage>
        <taxon>Bacteria</taxon>
        <taxon>Bacillati</taxon>
        <taxon>Bacillota</taxon>
        <taxon>Clostridia</taxon>
        <taxon>Eubacteriales</taxon>
        <taxon>Oscillospiraceae</taxon>
        <taxon>Caproicibacterium</taxon>
    </lineage>
</organism>
<keyword evidence="12 18" id="KW-0548">Nucleotidyltransferase</keyword>